<reference evidence="4" key="3">
    <citation type="submission" date="2020-12" db="UniProtKB">
        <authorList>
            <consortium name="EnsemblPlants"/>
        </authorList>
    </citation>
    <scope>IDENTIFICATION</scope>
</reference>
<keyword evidence="5" id="KW-1185">Reference proteome</keyword>
<comment type="similarity">
    <text evidence="1">Belongs to the ribonucleoside diphosphate reductase large chain family.</text>
</comment>
<dbReference type="STRING" id="3218.A0A2K1IM64"/>
<feature type="domain" description="Ribonucleotide reductase large subunit C-terminal" evidence="2">
    <location>
        <begin position="1"/>
        <end position="45"/>
    </location>
</feature>
<dbReference type="PANTHER" id="PTHR11573:SF6">
    <property type="entry name" value="RIBONUCLEOSIDE-DIPHOSPHATE REDUCTASE LARGE SUBUNIT"/>
    <property type="match status" value="1"/>
</dbReference>
<dbReference type="Gramene" id="Pp3c22_4130V3.1">
    <property type="protein sequence ID" value="PAC:32904460.CDS.1"/>
    <property type="gene ID" value="Pp3c22_4130"/>
</dbReference>
<evidence type="ECO:0000313" key="4">
    <source>
        <dbReference type="EnsemblPlants" id="PAC:32904460.CDS.1"/>
    </source>
</evidence>
<dbReference type="InterPro" id="IPR039718">
    <property type="entry name" value="Rrm1"/>
</dbReference>
<dbReference type="Gene3D" id="3.20.70.20">
    <property type="match status" value="1"/>
</dbReference>
<reference evidence="3 5" key="1">
    <citation type="journal article" date="2008" name="Science">
        <title>The Physcomitrella genome reveals evolutionary insights into the conquest of land by plants.</title>
        <authorList>
            <person name="Rensing S."/>
            <person name="Lang D."/>
            <person name="Zimmer A."/>
            <person name="Terry A."/>
            <person name="Salamov A."/>
            <person name="Shapiro H."/>
            <person name="Nishiyama T."/>
            <person name="Perroud P.-F."/>
            <person name="Lindquist E."/>
            <person name="Kamisugi Y."/>
            <person name="Tanahashi T."/>
            <person name="Sakakibara K."/>
            <person name="Fujita T."/>
            <person name="Oishi K."/>
            <person name="Shin-I T."/>
            <person name="Kuroki Y."/>
            <person name="Toyoda A."/>
            <person name="Suzuki Y."/>
            <person name="Hashimoto A."/>
            <person name="Yamaguchi K."/>
            <person name="Sugano A."/>
            <person name="Kohara Y."/>
            <person name="Fujiyama A."/>
            <person name="Anterola A."/>
            <person name="Aoki S."/>
            <person name="Ashton N."/>
            <person name="Barbazuk W.B."/>
            <person name="Barker E."/>
            <person name="Bennetzen J."/>
            <person name="Bezanilla M."/>
            <person name="Blankenship R."/>
            <person name="Cho S.H."/>
            <person name="Dutcher S."/>
            <person name="Estelle M."/>
            <person name="Fawcett J.A."/>
            <person name="Gundlach H."/>
            <person name="Hanada K."/>
            <person name="Heyl A."/>
            <person name="Hicks K.A."/>
            <person name="Hugh J."/>
            <person name="Lohr M."/>
            <person name="Mayer K."/>
            <person name="Melkozernov A."/>
            <person name="Murata T."/>
            <person name="Nelson D."/>
            <person name="Pils B."/>
            <person name="Prigge M."/>
            <person name="Reiss B."/>
            <person name="Renner T."/>
            <person name="Rombauts S."/>
            <person name="Rushton P."/>
            <person name="Sanderfoot A."/>
            <person name="Schween G."/>
            <person name="Shiu S.-H."/>
            <person name="Stueber K."/>
            <person name="Theodoulou F.L."/>
            <person name="Tu H."/>
            <person name="Van de Peer Y."/>
            <person name="Verrier P.J."/>
            <person name="Waters E."/>
            <person name="Wood A."/>
            <person name="Yang L."/>
            <person name="Cove D."/>
            <person name="Cuming A."/>
            <person name="Hasebe M."/>
            <person name="Lucas S."/>
            <person name="Mishler D.B."/>
            <person name="Reski R."/>
            <person name="Grigoriev I."/>
            <person name="Quatrano R.S."/>
            <person name="Boore J.L."/>
        </authorList>
    </citation>
    <scope>NUCLEOTIDE SEQUENCE [LARGE SCALE GENOMIC DNA]</scope>
    <source>
        <strain evidence="4 5">cv. Gransden 2004</strain>
    </source>
</reference>
<evidence type="ECO:0000313" key="5">
    <source>
        <dbReference type="Proteomes" id="UP000006727"/>
    </source>
</evidence>
<evidence type="ECO:0000313" key="3">
    <source>
        <dbReference type="EMBL" id="PNR30377.1"/>
    </source>
</evidence>
<organism evidence="3">
    <name type="scientific">Physcomitrium patens</name>
    <name type="common">Spreading-leaved earth moss</name>
    <name type="synonym">Physcomitrella patens</name>
    <dbReference type="NCBI Taxonomy" id="3218"/>
    <lineage>
        <taxon>Eukaryota</taxon>
        <taxon>Viridiplantae</taxon>
        <taxon>Streptophyta</taxon>
        <taxon>Embryophyta</taxon>
        <taxon>Bryophyta</taxon>
        <taxon>Bryophytina</taxon>
        <taxon>Bryopsida</taxon>
        <taxon>Funariidae</taxon>
        <taxon>Funariales</taxon>
        <taxon>Funariaceae</taxon>
        <taxon>Physcomitrium</taxon>
    </lineage>
</organism>
<dbReference type="Pfam" id="PF02867">
    <property type="entry name" value="Ribonuc_red_lgC"/>
    <property type="match status" value="1"/>
</dbReference>
<accession>A0A2K1IM64</accession>
<reference evidence="3 5" key="2">
    <citation type="journal article" date="2018" name="Plant J.">
        <title>The Physcomitrella patens chromosome-scale assembly reveals moss genome structure and evolution.</title>
        <authorList>
            <person name="Lang D."/>
            <person name="Ullrich K.K."/>
            <person name="Murat F."/>
            <person name="Fuchs J."/>
            <person name="Jenkins J."/>
            <person name="Haas F.B."/>
            <person name="Piednoel M."/>
            <person name="Gundlach H."/>
            <person name="Van Bel M."/>
            <person name="Meyberg R."/>
            <person name="Vives C."/>
            <person name="Morata J."/>
            <person name="Symeonidi A."/>
            <person name="Hiss M."/>
            <person name="Muchero W."/>
            <person name="Kamisugi Y."/>
            <person name="Saleh O."/>
            <person name="Blanc G."/>
            <person name="Decker E.L."/>
            <person name="van Gessel N."/>
            <person name="Grimwood J."/>
            <person name="Hayes R.D."/>
            <person name="Graham S.W."/>
            <person name="Gunter L.E."/>
            <person name="McDaniel S.F."/>
            <person name="Hoernstein S.N.W."/>
            <person name="Larsson A."/>
            <person name="Li F.W."/>
            <person name="Perroud P.F."/>
            <person name="Phillips J."/>
            <person name="Ranjan P."/>
            <person name="Rokshar D.S."/>
            <person name="Rothfels C.J."/>
            <person name="Schneider L."/>
            <person name="Shu S."/>
            <person name="Stevenson D.W."/>
            <person name="Thummler F."/>
            <person name="Tillich M."/>
            <person name="Villarreal Aguilar J.C."/>
            <person name="Widiez T."/>
            <person name="Wong G.K."/>
            <person name="Wymore A."/>
            <person name="Zhang Y."/>
            <person name="Zimmer A.D."/>
            <person name="Quatrano R.S."/>
            <person name="Mayer K.F.X."/>
            <person name="Goodstein D."/>
            <person name="Casacuberta J.M."/>
            <person name="Vandepoele K."/>
            <person name="Reski R."/>
            <person name="Cuming A.C."/>
            <person name="Tuskan G.A."/>
            <person name="Maumus F."/>
            <person name="Salse J."/>
            <person name="Schmutz J."/>
            <person name="Rensing S.A."/>
        </authorList>
    </citation>
    <scope>NUCLEOTIDE SEQUENCE [LARGE SCALE GENOMIC DNA]</scope>
    <source>
        <strain evidence="4 5">cv. Gransden 2004</strain>
    </source>
</reference>
<dbReference type="AlphaFoldDB" id="A0A2K1IM64"/>
<evidence type="ECO:0000259" key="2">
    <source>
        <dbReference type="Pfam" id="PF02867"/>
    </source>
</evidence>
<dbReference type="Proteomes" id="UP000006727">
    <property type="component" value="Chromosome 22"/>
</dbReference>
<proteinExistence type="inferred from homology"/>
<dbReference type="InterPro" id="IPR000788">
    <property type="entry name" value="RNR_lg_C"/>
</dbReference>
<sequence length="91" mass="10277">MAAARGAFIDKSQSLNIHMDQPNFGKLTSLHFYTWTKGLKTGMYYLRSRAASDAIKFTMDQSSIKVRFIFSCAPSLHVKCRLELTFSSCSD</sequence>
<evidence type="ECO:0000256" key="1">
    <source>
        <dbReference type="ARBA" id="ARBA00010406"/>
    </source>
</evidence>
<dbReference type="PANTHER" id="PTHR11573">
    <property type="entry name" value="RIBONUCLEOSIDE-DIPHOSPHATE REDUCTASE LARGE CHAIN"/>
    <property type="match status" value="1"/>
</dbReference>
<dbReference type="PaxDb" id="3218-PP1S275_69V6.1"/>
<protein>
    <recommendedName>
        <fullName evidence="2">Ribonucleotide reductase large subunit C-terminal domain-containing protein</fullName>
    </recommendedName>
</protein>
<dbReference type="EnsemblPlants" id="Pp3c22_4130V3.1">
    <property type="protein sequence ID" value="PAC:32904460.CDS.1"/>
    <property type="gene ID" value="Pp3c22_4130"/>
</dbReference>
<gene>
    <name evidence="3" type="ORF">PHYPA_026693</name>
</gene>
<dbReference type="InParanoid" id="A0A2K1IM64"/>
<dbReference type="SUPFAM" id="SSF51998">
    <property type="entry name" value="PFL-like glycyl radical enzymes"/>
    <property type="match status" value="1"/>
</dbReference>
<name>A0A2K1IM64_PHYPA</name>
<dbReference type="EMBL" id="ABEU02000022">
    <property type="protein sequence ID" value="PNR30377.1"/>
    <property type="molecule type" value="Genomic_DNA"/>
</dbReference>